<reference evidence="3 4" key="1">
    <citation type="submission" date="2019-08" db="EMBL/GenBank/DDBJ databases">
        <title>Deep-cultivation of Planctomycetes and their phenomic and genomic characterization uncovers novel biology.</title>
        <authorList>
            <person name="Wiegand S."/>
            <person name="Jogler M."/>
            <person name="Boedeker C."/>
            <person name="Pinto D."/>
            <person name="Vollmers J."/>
            <person name="Rivas-Marin E."/>
            <person name="Kohn T."/>
            <person name="Peeters S.H."/>
            <person name="Heuer A."/>
            <person name="Rast P."/>
            <person name="Oberbeckmann S."/>
            <person name="Bunk B."/>
            <person name="Jeske O."/>
            <person name="Meyerdierks A."/>
            <person name="Storesund J.E."/>
            <person name="Kallscheuer N."/>
            <person name="Luecker S."/>
            <person name="Lage O.M."/>
            <person name="Pohl T."/>
            <person name="Merkel B.J."/>
            <person name="Hornburger P."/>
            <person name="Mueller R.-W."/>
            <person name="Bruemmer F."/>
            <person name="Labrenz M."/>
            <person name="Spormann A.M."/>
            <person name="Op den Camp H."/>
            <person name="Overmann J."/>
            <person name="Amann R."/>
            <person name="Jetten M.S.M."/>
            <person name="Mascher T."/>
            <person name="Medema M.H."/>
            <person name="Devos D.P."/>
            <person name="Kaster A.-K."/>
            <person name="Ovreas L."/>
            <person name="Rohde M."/>
            <person name="Galperin M.Y."/>
            <person name="Jogler C."/>
        </authorList>
    </citation>
    <scope>NUCLEOTIDE SEQUENCE [LARGE SCALE GENOMIC DNA]</scope>
    <source>
        <strain evidence="3 4">UC8</strain>
    </source>
</reference>
<dbReference type="InterPro" id="IPR016202">
    <property type="entry name" value="DNase_I"/>
</dbReference>
<proteinExistence type="predicted"/>
<evidence type="ECO:0000256" key="1">
    <source>
        <dbReference type="ARBA" id="ARBA00022722"/>
    </source>
</evidence>
<accession>A0A5B9R1L7</accession>
<dbReference type="KEGG" id="rul:UC8_22300"/>
<organism evidence="3 4">
    <name type="scientific">Roseimaritima ulvae</name>
    <dbReference type="NCBI Taxonomy" id="980254"/>
    <lineage>
        <taxon>Bacteria</taxon>
        <taxon>Pseudomonadati</taxon>
        <taxon>Planctomycetota</taxon>
        <taxon>Planctomycetia</taxon>
        <taxon>Pirellulales</taxon>
        <taxon>Pirellulaceae</taxon>
        <taxon>Roseimaritima</taxon>
    </lineage>
</organism>
<dbReference type="Gene3D" id="3.60.10.10">
    <property type="entry name" value="Endonuclease/exonuclease/phosphatase"/>
    <property type="match status" value="1"/>
</dbReference>
<dbReference type="PANTHER" id="PTHR11371:SF31">
    <property type="entry name" value="EXTRACELLULAR NUCLEASE"/>
    <property type="match status" value="1"/>
</dbReference>
<dbReference type="AlphaFoldDB" id="A0A5B9R1L7"/>
<dbReference type="GO" id="GO:0016787">
    <property type="term" value="F:hydrolase activity"/>
    <property type="evidence" value="ECO:0007669"/>
    <property type="project" value="UniProtKB-KW"/>
</dbReference>
<protein>
    <recommendedName>
        <fullName evidence="5">Endonuclease/Exonuclease/phosphatase family protein</fullName>
    </recommendedName>
</protein>
<dbReference type="InterPro" id="IPR036691">
    <property type="entry name" value="Endo/exonu/phosph_ase_sf"/>
</dbReference>
<evidence type="ECO:0000313" key="4">
    <source>
        <dbReference type="Proteomes" id="UP000325286"/>
    </source>
</evidence>
<dbReference type="GO" id="GO:0006308">
    <property type="term" value="P:DNA catabolic process"/>
    <property type="evidence" value="ECO:0007669"/>
    <property type="project" value="InterPro"/>
</dbReference>
<dbReference type="OrthoDB" id="5500612at2"/>
<dbReference type="SMART" id="SM00476">
    <property type="entry name" value="DNaseIc"/>
    <property type="match status" value="1"/>
</dbReference>
<dbReference type="RefSeq" id="WP_084427269.1">
    <property type="nucleotide sequence ID" value="NZ_CP042914.1"/>
</dbReference>
<name>A0A5B9R1L7_9BACT</name>
<dbReference type="EMBL" id="CP042914">
    <property type="protein sequence ID" value="QEG40223.1"/>
    <property type="molecule type" value="Genomic_DNA"/>
</dbReference>
<evidence type="ECO:0008006" key="5">
    <source>
        <dbReference type="Google" id="ProtNLM"/>
    </source>
</evidence>
<dbReference type="SUPFAM" id="SSF56219">
    <property type="entry name" value="DNase I-like"/>
    <property type="match status" value="1"/>
</dbReference>
<sequence>MRSALLVILLLGGGWYFFRHYEIDGLDGVELRPKSIAAGADRDDDLRGYLDGAADWRIDNGATGIPGTAYTPADFYASDSAADGTEAQLASFGGDAAAADGDTAEDAAALAEQIPHPSRRVRVASWALGGFGKDKAAKPHVMGWLARVIRSFDVIAVQQITGPQRDLLPRIVEHVNRSGRRYDFLIAPPQLAGTNPYGPEEQLAFVFDTERVVTDRGQFYTVADPANVMTHDPIVGWFRVVGPKPDRAWTFSVVNVRVEMDVARREVAALREVMQAVTQDGRHEDDTLMVGLFQADDAYLRPSLGQNRVVAAVEATPTDIFGRHQVSNVLLDPLVTTEYLGTGGVVNFLRLQNLTLAECEELTPHLPVYAEFSPVEGL</sequence>
<keyword evidence="4" id="KW-1185">Reference proteome</keyword>
<gene>
    <name evidence="3" type="ORF">UC8_22300</name>
</gene>
<keyword evidence="2" id="KW-0378">Hydrolase</keyword>
<dbReference type="GO" id="GO:0004536">
    <property type="term" value="F:DNA nuclease activity"/>
    <property type="evidence" value="ECO:0007669"/>
    <property type="project" value="InterPro"/>
</dbReference>
<dbReference type="PANTHER" id="PTHR11371">
    <property type="entry name" value="DEOXYRIBONUCLEASE"/>
    <property type="match status" value="1"/>
</dbReference>
<keyword evidence="1" id="KW-0540">Nuclease</keyword>
<dbReference type="Proteomes" id="UP000325286">
    <property type="component" value="Chromosome"/>
</dbReference>
<evidence type="ECO:0000313" key="3">
    <source>
        <dbReference type="EMBL" id="QEG40223.1"/>
    </source>
</evidence>
<evidence type="ECO:0000256" key="2">
    <source>
        <dbReference type="ARBA" id="ARBA00022801"/>
    </source>
</evidence>